<gene>
    <name evidence="4" type="ORF">PSYICH_LOCUS14260</name>
</gene>
<dbReference type="InterPro" id="IPR046426">
    <property type="entry name" value="DAXX_histone-bd_sf"/>
</dbReference>
<feature type="compositionally biased region" description="Basic and acidic residues" evidence="2">
    <location>
        <begin position="457"/>
        <end position="468"/>
    </location>
</feature>
<evidence type="ECO:0000313" key="5">
    <source>
        <dbReference type="Proteomes" id="UP001153636"/>
    </source>
</evidence>
<dbReference type="OrthoDB" id="7492809at2759"/>
<dbReference type="Gene3D" id="1.20.58.2170">
    <property type="match status" value="1"/>
</dbReference>
<keyword evidence="5" id="KW-1185">Reference proteome</keyword>
<feature type="region of interest" description="Disordered" evidence="2">
    <location>
        <begin position="1"/>
        <end position="36"/>
    </location>
</feature>
<dbReference type="Proteomes" id="UP001153636">
    <property type="component" value="Chromosome 8"/>
</dbReference>
<name>A0A9P0GI12_9CUCU</name>
<protein>
    <recommendedName>
        <fullName evidence="3">Daxx histone-binding domain-containing protein</fullName>
    </recommendedName>
</protein>
<organism evidence="4 5">
    <name type="scientific">Psylliodes chrysocephalus</name>
    <dbReference type="NCBI Taxonomy" id="3402493"/>
    <lineage>
        <taxon>Eukaryota</taxon>
        <taxon>Metazoa</taxon>
        <taxon>Ecdysozoa</taxon>
        <taxon>Arthropoda</taxon>
        <taxon>Hexapoda</taxon>
        <taxon>Insecta</taxon>
        <taxon>Pterygota</taxon>
        <taxon>Neoptera</taxon>
        <taxon>Endopterygota</taxon>
        <taxon>Coleoptera</taxon>
        <taxon>Polyphaga</taxon>
        <taxon>Cucujiformia</taxon>
        <taxon>Chrysomeloidea</taxon>
        <taxon>Chrysomelidae</taxon>
        <taxon>Galerucinae</taxon>
        <taxon>Alticini</taxon>
        <taxon>Psylliodes</taxon>
    </lineage>
</organism>
<evidence type="ECO:0000313" key="4">
    <source>
        <dbReference type="EMBL" id="CAH1114409.1"/>
    </source>
</evidence>
<accession>A0A9P0GI12</accession>
<evidence type="ECO:0000256" key="2">
    <source>
        <dbReference type="SAM" id="MobiDB-lite"/>
    </source>
</evidence>
<keyword evidence="1" id="KW-0175">Coiled coil</keyword>
<dbReference type="AlphaFoldDB" id="A0A9P0GI12"/>
<evidence type="ECO:0000259" key="3">
    <source>
        <dbReference type="Pfam" id="PF20920"/>
    </source>
</evidence>
<dbReference type="InterPro" id="IPR046378">
    <property type="entry name" value="DAXX_histone-bd"/>
</dbReference>
<feature type="region of interest" description="Disordered" evidence="2">
    <location>
        <begin position="449"/>
        <end position="493"/>
    </location>
</feature>
<reference evidence="4" key="1">
    <citation type="submission" date="2022-01" db="EMBL/GenBank/DDBJ databases">
        <authorList>
            <person name="King R."/>
        </authorList>
    </citation>
    <scope>NUCLEOTIDE SEQUENCE</scope>
</reference>
<proteinExistence type="predicted"/>
<dbReference type="EMBL" id="OV651820">
    <property type="protein sequence ID" value="CAH1114409.1"/>
    <property type="molecule type" value="Genomic_DNA"/>
</dbReference>
<feature type="coiled-coil region" evidence="1">
    <location>
        <begin position="268"/>
        <end position="295"/>
    </location>
</feature>
<dbReference type="Pfam" id="PF20920">
    <property type="entry name" value="DAXX_hist_bd"/>
    <property type="match status" value="1"/>
</dbReference>
<evidence type="ECO:0000256" key="1">
    <source>
        <dbReference type="SAM" id="Coils"/>
    </source>
</evidence>
<feature type="domain" description="Daxx histone-binding" evidence="3">
    <location>
        <begin position="371"/>
        <end position="452"/>
    </location>
</feature>
<sequence length="493" mass="56697">MADVITLTSSEDESSAPSPPRKRIKPTPIPQINNLPQISITKVSTKKKKEAVVVVCSDDDDNDDDDELEEVKFVPSENISVLKKTTNNEENKKSVSPVQNNTVGIVVDDDNNSDIDEVKDVKTHVDRELIKDLEDSCEIIDEYSCEESSGKENRTVSMDASQPGCSNAAVKSPNAILLDKFIKIIDDQTNEDKYKIVKSKFEQLRQLFNGNHELEESTNFKNMLLSNTQQAEKSATTAVYSFNEIYQHLRETSKADTIEVDKNTLMDLKRLEKNIKRIIAKIKKMEEEEVDFDEEEDSCYMKLDKYVDRLDKLNKKYCKMLKKNPFSGRIIYSKLDFVDSEFNEINRAISKKYKNNNKFPSYYEMQNFIEKINKDQKLGLSDSKIKNESAHCFKKLGELLQIRRRKDLYDSHYLFIKNTEDPAKEDQQLSETLKKSYQEGQSKIEKVVQEYVTKQNTKGDDPESKQSGDDVDDDSDDSKSSGSENEDDKEKEK</sequence>
<dbReference type="GO" id="GO:0042393">
    <property type="term" value="F:histone binding"/>
    <property type="evidence" value="ECO:0007669"/>
    <property type="project" value="InterPro"/>
</dbReference>